<dbReference type="OrthoDB" id="7465047at2"/>
<dbReference type="SMART" id="SM00382">
    <property type="entry name" value="AAA"/>
    <property type="match status" value="1"/>
</dbReference>
<organism evidence="6 7">
    <name type="scientific">Sphingorhabdus pulchriflava</name>
    <dbReference type="NCBI Taxonomy" id="2292257"/>
    <lineage>
        <taxon>Bacteria</taxon>
        <taxon>Pseudomonadati</taxon>
        <taxon>Pseudomonadota</taxon>
        <taxon>Alphaproteobacteria</taxon>
        <taxon>Sphingomonadales</taxon>
        <taxon>Sphingomonadaceae</taxon>
        <taxon>Sphingorhabdus</taxon>
    </lineage>
</organism>
<evidence type="ECO:0000259" key="5">
    <source>
        <dbReference type="PROSITE" id="PS50893"/>
    </source>
</evidence>
<dbReference type="PROSITE" id="PS00211">
    <property type="entry name" value="ABC_TRANSPORTER_1"/>
    <property type="match status" value="1"/>
</dbReference>
<dbReference type="GO" id="GO:0016887">
    <property type="term" value="F:ATP hydrolysis activity"/>
    <property type="evidence" value="ECO:0007669"/>
    <property type="project" value="InterPro"/>
</dbReference>
<dbReference type="PROSITE" id="PS50893">
    <property type="entry name" value="ABC_TRANSPORTER_2"/>
    <property type="match status" value="1"/>
</dbReference>
<dbReference type="InterPro" id="IPR027417">
    <property type="entry name" value="P-loop_NTPase"/>
</dbReference>
<feature type="domain" description="ABC transporter" evidence="5">
    <location>
        <begin position="2"/>
        <end position="232"/>
    </location>
</feature>
<accession>A0A371BJZ4</accession>
<dbReference type="AlphaFoldDB" id="A0A371BJZ4"/>
<sequence>MLKITNLRKSYRGGGCALDGLSLDIGAGMFGLLGPNGAGKSTLMRILASLQLPDSGDISFDNINILDNPLALRRRLGYLPQSFGAYPYIGCRALLFHMARLKGLPENRATASQIDRLINLTNLEAHVSRPVTTFSGGMRQRFGIAQALLGDPSLLILDEPTAGLDPEERLRLYNLLSMLSSDRVVLLSTHIVDDVEQLCRQVAIMIAGRIVTQGPTETLVAELDGQIWQGSEPNAENGECRLLSAAFFRGSKQHRYHSAANPGATCASVQPSLQDRYFLELRRNGLASSC</sequence>
<dbReference type="GO" id="GO:0005524">
    <property type="term" value="F:ATP binding"/>
    <property type="evidence" value="ECO:0007669"/>
    <property type="project" value="UniProtKB-KW"/>
</dbReference>
<evidence type="ECO:0000256" key="1">
    <source>
        <dbReference type="ARBA" id="ARBA00005417"/>
    </source>
</evidence>
<dbReference type="PANTHER" id="PTHR43335">
    <property type="entry name" value="ABC TRANSPORTER, ATP-BINDING PROTEIN"/>
    <property type="match status" value="1"/>
</dbReference>
<keyword evidence="7" id="KW-1185">Reference proteome</keyword>
<dbReference type="InterPro" id="IPR017871">
    <property type="entry name" value="ABC_transporter-like_CS"/>
</dbReference>
<keyword evidence="3" id="KW-0547">Nucleotide-binding</keyword>
<reference evidence="7" key="1">
    <citation type="submission" date="2018-08" db="EMBL/GenBank/DDBJ databases">
        <authorList>
            <person name="Kim S.-J."/>
            <person name="Jung G.-Y."/>
        </authorList>
    </citation>
    <scope>NUCLEOTIDE SEQUENCE [LARGE SCALE GENOMIC DNA]</scope>
    <source>
        <strain evidence="7">GY_G</strain>
    </source>
</reference>
<dbReference type="CDD" id="cd03264">
    <property type="entry name" value="ABC_drug_resistance_like"/>
    <property type="match status" value="1"/>
</dbReference>
<keyword evidence="4 6" id="KW-0067">ATP-binding</keyword>
<dbReference type="SUPFAM" id="SSF52540">
    <property type="entry name" value="P-loop containing nucleoside triphosphate hydrolases"/>
    <property type="match status" value="1"/>
</dbReference>
<proteinExistence type="inferred from homology"/>
<dbReference type="InterPro" id="IPR003593">
    <property type="entry name" value="AAA+_ATPase"/>
</dbReference>
<evidence type="ECO:0000256" key="3">
    <source>
        <dbReference type="ARBA" id="ARBA00022741"/>
    </source>
</evidence>
<name>A0A371BJZ4_9SPHN</name>
<evidence type="ECO:0000256" key="2">
    <source>
        <dbReference type="ARBA" id="ARBA00022448"/>
    </source>
</evidence>
<comment type="caution">
    <text evidence="6">The sequence shown here is derived from an EMBL/GenBank/DDBJ whole genome shotgun (WGS) entry which is preliminary data.</text>
</comment>
<dbReference type="Gene3D" id="3.40.50.300">
    <property type="entry name" value="P-loop containing nucleotide triphosphate hydrolases"/>
    <property type="match status" value="1"/>
</dbReference>
<evidence type="ECO:0000313" key="7">
    <source>
        <dbReference type="Proteomes" id="UP000263833"/>
    </source>
</evidence>
<dbReference type="InterPro" id="IPR003439">
    <property type="entry name" value="ABC_transporter-like_ATP-bd"/>
</dbReference>
<keyword evidence="2" id="KW-0813">Transport</keyword>
<evidence type="ECO:0000256" key="4">
    <source>
        <dbReference type="ARBA" id="ARBA00022840"/>
    </source>
</evidence>
<protein>
    <submittedName>
        <fullName evidence="6">ABC transporter ATP-binding protein</fullName>
    </submittedName>
</protein>
<dbReference type="EMBL" id="QRGP01000001">
    <property type="protein sequence ID" value="RDV07904.1"/>
    <property type="molecule type" value="Genomic_DNA"/>
</dbReference>
<gene>
    <name evidence="6" type="ORF">DXH95_07815</name>
</gene>
<evidence type="ECO:0000313" key="6">
    <source>
        <dbReference type="EMBL" id="RDV07904.1"/>
    </source>
</evidence>
<comment type="similarity">
    <text evidence="1">Belongs to the ABC transporter superfamily.</text>
</comment>
<dbReference type="Pfam" id="PF00005">
    <property type="entry name" value="ABC_tran"/>
    <property type="match status" value="1"/>
</dbReference>
<dbReference type="Proteomes" id="UP000263833">
    <property type="component" value="Unassembled WGS sequence"/>
</dbReference>
<dbReference type="PANTHER" id="PTHR43335:SF2">
    <property type="entry name" value="ABC TRANSPORTER, ATP-BINDING PROTEIN"/>
    <property type="match status" value="1"/>
</dbReference>